<keyword evidence="2" id="KW-1185">Reference proteome</keyword>
<accession>A0AAE0F3Y5</accession>
<gene>
    <name evidence="1" type="ORF">CYMTET_39747</name>
</gene>
<dbReference type="CDD" id="cd20404">
    <property type="entry name" value="Tudor_Agenet_AtEML-like"/>
    <property type="match status" value="1"/>
</dbReference>
<reference evidence="1 2" key="1">
    <citation type="journal article" date="2015" name="Genome Biol. Evol.">
        <title>Comparative Genomics of a Bacterivorous Green Alga Reveals Evolutionary Causalities and Consequences of Phago-Mixotrophic Mode of Nutrition.</title>
        <authorList>
            <person name="Burns J.A."/>
            <person name="Paasch A."/>
            <person name="Narechania A."/>
            <person name="Kim E."/>
        </authorList>
    </citation>
    <scope>NUCLEOTIDE SEQUENCE [LARGE SCALE GENOMIC DNA]</scope>
    <source>
        <strain evidence="1 2">PLY_AMNH</strain>
    </source>
</reference>
<name>A0AAE0F3Y5_9CHLO</name>
<comment type="caution">
    <text evidence="1">The sequence shown here is derived from an EMBL/GenBank/DDBJ whole genome shotgun (WGS) entry which is preliminary data.</text>
</comment>
<organism evidence="1 2">
    <name type="scientific">Cymbomonas tetramitiformis</name>
    <dbReference type="NCBI Taxonomy" id="36881"/>
    <lineage>
        <taxon>Eukaryota</taxon>
        <taxon>Viridiplantae</taxon>
        <taxon>Chlorophyta</taxon>
        <taxon>Pyramimonadophyceae</taxon>
        <taxon>Pyramimonadales</taxon>
        <taxon>Pyramimonadaceae</taxon>
        <taxon>Cymbomonas</taxon>
    </lineage>
</organism>
<sequence length="308" mass="33307">MMRQMRRLWILLDLNDIELQARVKVYWQLDDAWYTGTVGDTGPDGKTHIAYEDGDEEHLDMAKERSLTELAVQMQGAALGSKTVGNYRPKARAFMTFCEAEGREWLPATEATVQAADAAGLVELLRHWEQRLRASEKEGKLPAAAAAVKEGPGIADTEMSFALAVVEPDDVGHQLSFQSAGDFADVTFSEPANGVMDTEHQPPPQSAGDFAEATFSMPTNAIILHLEAAGLAKNASCCAGSSESSSSTSRRTAHRSLEIFSSIIQKSVSLPTTEAEAIAVSEGAREVGYILNLLDDMMTVIAAFRPAN</sequence>
<dbReference type="Gene3D" id="2.30.30.140">
    <property type="match status" value="1"/>
</dbReference>
<proteinExistence type="predicted"/>
<evidence type="ECO:0000313" key="2">
    <source>
        <dbReference type="Proteomes" id="UP001190700"/>
    </source>
</evidence>
<dbReference type="SUPFAM" id="SSF47823">
    <property type="entry name" value="lambda integrase-like, N-terminal domain"/>
    <property type="match status" value="1"/>
</dbReference>
<evidence type="ECO:0000313" key="1">
    <source>
        <dbReference type="EMBL" id="KAK3250913.1"/>
    </source>
</evidence>
<protein>
    <submittedName>
        <fullName evidence="1">Uncharacterized protein</fullName>
    </submittedName>
</protein>
<dbReference type="Proteomes" id="UP001190700">
    <property type="component" value="Unassembled WGS sequence"/>
</dbReference>
<dbReference type="AlphaFoldDB" id="A0AAE0F3Y5"/>
<dbReference type="EMBL" id="LGRX02026422">
    <property type="protein sequence ID" value="KAK3250913.1"/>
    <property type="molecule type" value="Genomic_DNA"/>
</dbReference>